<name>A0A6J8EDQ7_MYTCO</name>
<sequence>MAMQFLPLIIVLAWMTSAVHGCSCGNILHPQAKFCFADFALYGKVIKEQFTSPSSGNVWTIAGNTEYTVHLLFKMKGVNESIGSELVVQTRNSAAACGTSMTIGKLYIIMGRTRDDLRKTIFACNRPEELDSLTPYQAFYMFTSGPYSYNVNCEKGCQALFGGADNKTDCQYDYQNKVLFSCLAKHALCRRQRGTCHWFNNDKC</sequence>
<feature type="domain" description="NTR" evidence="11">
    <location>
        <begin position="22"/>
        <end position="153"/>
    </location>
</feature>
<keyword evidence="10" id="KW-0732">Signal</keyword>
<feature type="signal peptide" evidence="10">
    <location>
        <begin position="1"/>
        <end position="21"/>
    </location>
</feature>
<dbReference type="Gene3D" id="3.90.370.10">
    <property type="entry name" value="Tissue inhibitor of metalloproteinase-1. Chain B, domain 1"/>
    <property type="match status" value="1"/>
</dbReference>
<dbReference type="GO" id="GO:0031012">
    <property type="term" value="C:extracellular matrix"/>
    <property type="evidence" value="ECO:0007669"/>
    <property type="project" value="TreeGrafter"/>
</dbReference>
<dbReference type="InterPro" id="IPR001820">
    <property type="entry name" value="TIMP"/>
</dbReference>
<dbReference type="GO" id="GO:0005615">
    <property type="term" value="C:extracellular space"/>
    <property type="evidence" value="ECO:0007669"/>
    <property type="project" value="TreeGrafter"/>
</dbReference>
<dbReference type="EMBL" id="CACVKT020008819">
    <property type="protein sequence ID" value="CAC5417812.1"/>
    <property type="molecule type" value="Genomic_DNA"/>
</dbReference>
<comment type="similarity">
    <text evidence="2">Belongs to the protease inhibitor I35 (TIMP) family.</text>
</comment>
<feature type="disulfide bond" evidence="9">
    <location>
        <begin position="22"/>
        <end position="97"/>
    </location>
</feature>
<evidence type="ECO:0000256" key="9">
    <source>
        <dbReference type="PIRSR" id="PIRSR601820-3"/>
    </source>
</evidence>
<keyword evidence="7" id="KW-0481">Metalloenzyme inhibitor</keyword>
<protein>
    <recommendedName>
        <fullName evidence="11">NTR domain-containing protein</fullName>
    </recommendedName>
</protein>
<keyword evidence="13" id="KW-1185">Reference proteome</keyword>
<dbReference type="InterPro" id="IPR027465">
    <property type="entry name" value="TIMP_C"/>
</dbReference>
<proteinExistence type="inferred from homology"/>
<feature type="disulfide bond" evidence="9">
    <location>
        <begin position="170"/>
        <end position="189"/>
    </location>
</feature>
<dbReference type="GO" id="GO:0008191">
    <property type="term" value="F:metalloendopeptidase inhibitor activity"/>
    <property type="evidence" value="ECO:0007669"/>
    <property type="project" value="InterPro"/>
</dbReference>
<evidence type="ECO:0000256" key="6">
    <source>
        <dbReference type="ARBA" id="ARBA00023157"/>
    </source>
</evidence>
<dbReference type="InterPro" id="IPR001134">
    <property type="entry name" value="Netrin_domain"/>
</dbReference>
<evidence type="ECO:0000313" key="12">
    <source>
        <dbReference type="EMBL" id="CAC5417812.1"/>
    </source>
</evidence>
<dbReference type="InterPro" id="IPR008993">
    <property type="entry name" value="TIMP-like_OB-fold"/>
</dbReference>
<dbReference type="AlphaFoldDB" id="A0A6J8EDQ7"/>
<keyword evidence="8" id="KW-0862">Zinc</keyword>
<gene>
    <name evidence="12" type="ORF">MCOR_50295</name>
</gene>
<dbReference type="Gene3D" id="2.40.50.120">
    <property type="match status" value="1"/>
</dbReference>
<dbReference type="GO" id="GO:0002020">
    <property type="term" value="F:protease binding"/>
    <property type="evidence" value="ECO:0007669"/>
    <property type="project" value="TreeGrafter"/>
</dbReference>
<feature type="chain" id="PRO_5027022119" description="NTR domain-containing protein" evidence="10">
    <location>
        <begin position="22"/>
        <end position="204"/>
    </location>
</feature>
<evidence type="ECO:0000256" key="4">
    <source>
        <dbReference type="ARBA" id="ARBA00022608"/>
    </source>
</evidence>
<evidence type="ECO:0000256" key="5">
    <source>
        <dbReference type="ARBA" id="ARBA00022690"/>
    </source>
</evidence>
<dbReference type="PANTHER" id="PTHR11844">
    <property type="entry name" value="METALLOPROTEASE INHIBITOR"/>
    <property type="match status" value="1"/>
</dbReference>
<keyword evidence="6 9" id="KW-1015">Disulfide bond</keyword>
<dbReference type="PANTHER" id="PTHR11844:SF33">
    <property type="entry name" value="TISSUE INHIBITOR OF METALLOPROTEINASE"/>
    <property type="match status" value="1"/>
</dbReference>
<dbReference type="Pfam" id="PF00965">
    <property type="entry name" value="TIMP"/>
    <property type="match status" value="1"/>
</dbReference>
<keyword evidence="3" id="KW-0964">Secreted</keyword>
<evidence type="ECO:0000256" key="7">
    <source>
        <dbReference type="ARBA" id="ARBA00023215"/>
    </source>
</evidence>
<reference evidence="12 13" key="1">
    <citation type="submission" date="2020-06" db="EMBL/GenBank/DDBJ databases">
        <authorList>
            <person name="Li R."/>
            <person name="Bekaert M."/>
        </authorList>
    </citation>
    <scope>NUCLEOTIDE SEQUENCE [LARGE SCALE GENOMIC DNA]</scope>
    <source>
        <strain evidence="13">wild</strain>
    </source>
</reference>
<dbReference type="PROSITE" id="PS50189">
    <property type="entry name" value="NTR"/>
    <property type="match status" value="1"/>
</dbReference>
<keyword evidence="5" id="KW-0646">Protease inhibitor</keyword>
<keyword evidence="8" id="KW-0479">Metal-binding</keyword>
<feature type="disulfide bond" evidence="9">
    <location>
        <begin position="24"/>
        <end position="124"/>
    </location>
</feature>
<feature type="disulfide bond" evidence="9">
    <location>
        <begin position="153"/>
        <end position="196"/>
    </location>
</feature>
<feature type="binding site" evidence="8">
    <location>
        <position position="22"/>
    </location>
    <ligand>
        <name>Zn(2+)</name>
        <dbReference type="ChEBI" id="CHEBI:29105"/>
        <note>ligand shared with metalloproteinase partner</note>
    </ligand>
</feature>
<dbReference type="SMART" id="SM00206">
    <property type="entry name" value="NTR"/>
    <property type="match status" value="1"/>
</dbReference>
<comment type="subcellular location">
    <subcellularLocation>
        <location evidence="1">Secreted</location>
    </subcellularLocation>
</comment>
<evidence type="ECO:0000256" key="2">
    <source>
        <dbReference type="ARBA" id="ARBA00011027"/>
    </source>
</evidence>
<organism evidence="12 13">
    <name type="scientific">Mytilus coruscus</name>
    <name type="common">Sea mussel</name>
    <dbReference type="NCBI Taxonomy" id="42192"/>
    <lineage>
        <taxon>Eukaryota</taxon>
        <taxon>Metazoa</taxon>
        <taxon>Spiralia</taxon>
        <taxon>Lophotrochozoa</taxon>
        <taxon>Mollusca</taxon>
        <taxon>Bivalvia</taxon>
        <taxon>Autobranchia</taxon>
        <taxon>Pteriomorphia</taxon>
        <taxon>Mytilida</taxon>
        <taxon>Mytiloidea</taxon>
        <taxon>Mytilidae</taxon>
        <taxon>Mytilinae</taxon>
        <taxon>Mytilus</taxon>
    </lineage>
</organism>
<dbReference type="Proteomes" id="UP000507470">
    <property type="component" value="Unassembled WGS sequence"/>
</dbReference>
<evidence type="ECO:0000313" key="13">
    <source>
        <dbReference type="Proteomes" id="UP000507470"/>
    </source>
</evidence>
<evidence type="ECO:0000259" key="11">
    <source>
        <dbReference type="PROSITE" id="PS50189"/>
    </source>
</evidence>
<keyword evidence="4" id="KW-0483">Metalloprotease inhibitor</keyword>
<accession>A0A6J8EDQ7</accession>
<evidence type="ECO:0000256" key="1">
    <source>
        <dbReference type="ARBA" id="ARBA00004613"/>
    </source>
</evidence>
<evidence type="ECO:0000256" key="10">
    <source>
        <dbReference type="SAM" id="SignalP"/>
    </source>
</evidence>
<dbReference type="GO" id="GO:0051045">
    <property type="term" value="P:negative regulation of membrane protein ectodomain proteolysis"/>
    <property type="evidence" value="ECO:0007669"/>
    <property type="project" value="TreeGrafter"/>
</dbReference>
<evidence type="ECO:0000256" key="3">
    <source>
        <dbReference type="ARBA" id="ARBA00022525"/>
    </source>
</evidence>
<evidence type="ECO:0000256" key="8">
    <source>
        <dbReference type="PIRSR" id="PIRSR601820-1"/>
    </source>
</evidence>
<dbReference type="GO" id="GO:0046872">
    <property type="term" value="F:metal ion binding"/>
    <property type="evidence" value="ECO:0007669"/>
    <property type="project" value="UniProtKB-KW"/>
</dbReference>
<dbReference type="SUPFAM" id="SSF50242">
    <property type="entry name" value="TIMP-like"/>
    <property type="match status" value="1"/>
</dbReference>
<dbReference type="OrthoDB" id="6059111at2759"/>